<keyword evidence="3" id="KW-1185">Reference proteome</keyword>
<accession>A0ABR1YI50</accession>
<feature type="compositionally biased region" description="Polar residues" evidence="1">
    <location>
        <begin position="174"/>
        <end position="192"/>
    </location>
</feature>
<feature type="region of interest" description="Disordered" evidence="1">
    <location>
        <begin position="239"/>
        <end position="261"/>
    </location>
</feature>
<comment type="caution">
    <text evidence="2">The sequence shown here is derived from an EMBL/GenBank/DDBJ whole genome shotgun (WGS) entry which is preliminary data.</text>
</comment>
<evidence type="ECO:0000313" key="2">
    <source>
        <dbReference type="EMBL" id="KAK8230376.1"/>
    </source>
</evidence>
<evidence type="ECO:0000256" key="1">
    <source>
        <dbReference type="SAM" id="MobiDB-lite"/>
    </source>
</evidence>
<protein>
    <submittedName>
        <fullName evidence="2">Uncharacterized protein</fullName>
    </submittedName>
</protein>
<reference evidence="2 3" key="1">
    <citation type="submission" date="2024-04" db="EMBL/GenBank/DDBJ databases">
        <title>Phyllosticta paracitricarpa is synonymous to the EU quarantine fungus P. citricarpa based on phylogenomic analyses.</title>
        <authorList>
            <consortium name="Lawrence Berkeley National Laboratory"/>
            <person name="Van Ingen-Buijs V.A."/>
            <person name="Van Westerhoven A.C."/>
            <person name="Haridas S."/>
            <person name="Skiadas P."/>
            <person name="Martin F."/>
            <person name="Groenewald J.Z."/>
            <person name="Crous P.W."/>
            <person name="Seidl M.F."/>
        </authorList>
    </citation>
    <scope>NUCLEOTIDE SEQUENCE [LARGE SCALE GENOMIC DNA]</scope>
    <source>
        <strain evidence="2 3">CBS 123374</strain>
    </source>
</reference>
<gene>
    <name evidence="2" type="ORF">HDK90DRAFT_318674</name>
</gene>
<name>A0ABR1YI50_9PEZI</name>
<organism evidence="2 3">
    <name type="scientific">Phyllosticta capitalensis</name>
    <dbReference type="NCBI Taxonomy" id="121624"/>
    <lineage>
        <taxon>Eukaryota</taxon>
        <taxon>Fungi</taxon>
        <taxon>Dikarya</taxon>
        <taxon>Ascomycota</taxon>
        <taxon>Pezizomycotina</taxon>
        <taxon>Dothideomycetes</taxon>
        <taxon>Dothideomycetes incertae sedis</taxon>
        <taxon>Botryosphaeriales</taxon>
        <taxon>Phyllostictaceae</taxon>
        <taxon>Phyllosticta</taxon>
    </lineage>
</organism>
<dbReference type="Proteomes" id="UP001492380">
    <property type="component" value="Unassembled WGS sequence"/>
</dbReference>
<proteinExistence type="predicted"/>
<evidence type="ECO:0000313" key="3">
    <source>
        <dbReference type="Proteomes" id="UP001492380"/>
    </source>
</evidence>
<dbReference type="EMBL" id="JBBWRZ010000008">
    <property type="protein sequence ID" value="KAK8230376.1"/>
    <property type="molecule type" value="Genomic_DNA"/>
</dbReference>
<feature type="region of interest" description="Disordered" evidence="1">
    <location>
        <begin position="171"/>
        <end position="192"/>
    </location>
</feature>
<sequence>MRHLPQRPCLRGPESPPLKVLWPHQLPASPYRVQLLLSSAAIFPKGPGAFCCSSAIFHRMPASHRHQQSSTRDMALATEKENTAGRFSWALIPPRSPDDPHVTLRRVEYSHRSGAAELDNDNIQRLSLTCKEINRQVKTVLVGSLRISLTSMNPALPLLVRSCVDNCRRHERPTTQGEAPYNQGSGWRRSPNQLGIGKAGKKAWRSCPILDPICSPSCPESNQCPLDWRLSRMFLYISSPRNRQPHGRPRPPSNLSVGRKPLQHFAENAIHGS</sequence>